<comment type="similarity">
    <text evidence="1">Belongs to the enoyl-CoA hydratase/isomerase family.</text>
</comment>
<dbReference type="InterPro" id="IPR001753">
    <property type="entry name" value="Enoyl-CoA_hydra/iso"/>
</dbReference>
<keyword evidence="3" id="KW-1185">Reference proteome</keyword>
<evidence type="ECO:0000313" key="3">
    <source>
        <dbReference type="Proteomes" id="UP000655588"/>
    </source>
</evidence>
<evidence type="ECO:0000256" key="1">
    <source>
        <dbReference type="ARBA" id="ARBA00005254"/>
    </source>
</evidence>
<evidence type="ECO:0000313" key="2">
    <source>
        <dbReference type="EMBL" id="KAF3420396.1"/>
    </source>
</evidence>
<accession>A0A833RPJ4</accession>
<dbReference type="PANTHER" id="PTHR43802">
    <property type="entry name" value="ENOYL-COA HYDRATASE"/>
    <property type="match status" value="1"/>
</dbReference>
<gene>
    <name evidence="2" type="ORF">E2986_10305</name>
</gene>
<reference evidence="2" key="1">
    <citation type="submission" date="2019-11" db="EMBL/GenBank/DDBJ databases">
        <title>The nuclear and mitochondrial genomes of Frieseomelitta varia - a highly eusocial stingless bee (Meliponini) with a permanently sterile worker caste.</title>
        <authorList>
            <person name="Freitas F.C.P."/>
            <person name="Lourenco A.P."/>
            <person name="Nunes F.M.F."/>
            <person name="Paschoal A.R."/>
            <person name="Abreu F.C.P."/>
            <person name="Barbin F.O."/>
            <person name="Bataglia L."/>
            <person name="Cardoso-Junior C.A.M."/>
            <person name="Cervoni M.S."/>
            <person name="Silva S.R."/>
            <person name="Dalarmi F."/>
            <person name="Del Lama M.A."/>
            <person name="Depintor T.S."/>
            <person name="Ferreira K.M."/>
            <person name="Goria P.S."/>
            <person name="Jaskot M.C."/>
            <person name="Lago D.C."/>
            <person name="Luna-Lucena D."/>
            <person name="Moda L.M."/>
            <person name="Nascimento L."/>
            <person name="Pedrino M."/>
            <person name="Rabico F.O."/>
            <person name="Sanches F.C."/>
            <person name="Santos D.E."/>
            <person name="Santos C.G."/>
            <person name="Vieira J."/>
            <person name="Lopes T.F."/>
            <person name="Barchuk A.R."/>
            <person name="Hartfelder K."/>
            <person name="Simoes Z.L.P."/>
            <person name="Bitondi M.M.G."/>
            <person name="Pinheiro D.G."/>
        </authorList>
    </citation>
    <scope>NUCLEOTIDE SEQUENCE</scope>
    <source>
        <strain evidence="2">USP_RPSP 00005682</strain>
        <tissue evidence="2">Whole individual</tissue>
    </source>
</reference>
<sequence length="332" mass="37105">MHFLKRLSRIIDLHYKHHSRRCLTSNSNTGVKIEAEQDKKNILVEHFEAITLIGINRPESKNALNVATAQKLSDKLDEFENDENSVVGILYGTGGNFCSGYDLKEIAQYNGKNEEVLPQFGSLANKIELCKKPLIAAINGYALGIGFELALMCDLRVMEKGAVLGFANRRFGIPILCGGTVRLPALIGYSRAIELILTGRYIDAKEAHSCGLINRLTETGSGIVYFIVTNNEMYRYIKKYVLGIAVNFANSLVKFPRKTLLADRASAYFATFSAKQLEEAVQFEKDNASHLVFEEGVAGAKRFVTEGLGKHGKFYNITERKTKFKELDKEFL</sequence>
<dbReference type="SUPFAM" id="SSF52096">
    <property type="entry name" value="ClpP/crotonase"/>
    <property type="match status" value="1"/>
</dbReference>
<proteinExistence type="inferred from homology"/>
<dbReference type="Pfam" id="PF00378">
    <property type="entry name" value="ECH_1"/>
    <property type="match status" value="1"/>
</dbReference>
<dbReference type="Proteomes" id="UP000655588">
    <property type="component" value="Unassembled WGS sequence"/>
</dbReference>
<comment type="caution">
    <text evidence="2">The sequence shown here is derived from an EMBL/GenBank/DDBJ whole genome shotgun (WGS) entry which is preliminary data.</text>
</comment>
<dbReference type="AlphaFoldDB" id="A0A833RPJ4"/>
<dbReference type="PANTHER" id="PTHR43802:SF1">
    <property type="entry name" value="IP11341P-RELATED"/>
    <property type="match status" value="1"/>
</dbReference>
<dbReference type="InterPro" id="IPR029045">
    <property type="entry name" value="ClpP/crotonase-like_dom_sf"/>
</dbReference>
<evidence type="ECO:0008006" key="4">
    <source>
        <dbReference type="Google" id="ProtNLM"/>
    </source>
</evidence>
<name>A0A833RPJ4_9HYME</name>
<dbReference type="EMBL" id="WNWW01000956">
    <property type="protein sequence ID" value="KAF3420396.1"/>
    <property type="molecule type" value="Genomic_DNA"/>
</dbReference>
<dbReference type="CDD" id="cd06558">
    <property type="entry name" value="crotonase-like"/>
    <property type="match status" value="1"/>
</dbReference>
<dbReference type="Gene3D" id="3.90.226.10">
    <property type="entry name" value="2-enoyl-CoA Hydratase, Chain A, domain 1"/>
    <property type="match status" value="1"/>
</dbReference>
<dbReference type="Gene3D" id="1.10.287.2460">
    <property type="match status" value="1"/>
</dbReference>
<organism evidence="2 3">
    <name type="scientific">Frieseomelitta varia</name>
    <dbReference type="NCBI Taxonomy" id="561572"/>
    <lineage>
        <taxon>Eukaryota</taxon>
        <taxon>Metazoa</taxon>
        <taxon>Ecdysozoa</taxon>
        <taxon>Arthropoda</taxon>
        <taxon>Hexapoda</taxon>
        <taxon>Insecta</taxon>
        <taxon>Pterygota</taxon>
        <taxon>Neoptera</taxon>
        <taxon>Endopterygota</taxon>
        <taxon>Hymenoptera</taxon>
        <taxon>Apocrita</taxon>
        <taxon>Aculeata</taxon>
        <taxon>Apoidea</taxon>
        <taxon>Anthophila</taxon>
        <taxon>Apidae</taxon>
        <taxon>Frieseomelitta</taxon>
    </lineage>
</organism>
<protein>
    <recommendedName>
        <fullName evidence="4">Enoyl-CoA hydratase</fullName>
    </recommendedName>
</protein>